<dbReference type="CDD" id="cd06587">
    <property type="entry name" value="VOC"/>
    <property type="match status" value="1"/>
</dbReference>
<evidence type="ECO:0000313" key="2">
    <source>
        <dbReference type="EMBL" id="KAA8492208.1"/>
    </source>
</evidence>
<dbReference type="InterPro" id="IPR029068">
    <property type="entry name" value="Glyas_Bleomycin-R_OHBP_Dase"/>
</dbReference>
<proteinExistence type="predicted"/>
<dbReference type="Gene3D" id="3.10.180.10">
    <property type="entry name" value="2,3-Dihydroxybiphenyl 1,2-Dioxygenase, domain 1"/>
    <property type="match status" value="1"/>
</dbReference>
<dbReference type="Pfam" id="PF00903">
    <property type="entry name" value="Glyoxalase"/>
    <property type="match status" value="1"/>
</dbReference>
<dbReference type="SUPFAM" id="SSF54593">
    <property type="entry name" value="Glyoxalase/Bleomycin resistance protein/Dihydroxybiphenyl dioxygenase"/>
    <property type="match status" value="1"/>
</dbReference>
<dbReference type="InterPro" id="IPR037523">
    <property type="entry name" value="VOC_core"/>
</dbReference>
<evidence type="ECO:0000313" key="3">
    <source>
        <dbReference type="Proteomes" id="UP000324585"/>
    </source>
</evidence>
<dbReference type="AlphaFoldDB" id="A0A5J4YLT2"/>
<evidence type="ECO:0000259" key="1">
    <source>
        <dbReference type="PROSITE" id="PS51819"/>
    </source>
</evidence>
<dbReference type="PROSITE" id="PS51819">
    <property type="entry name" value="VOC"/>
    <property type="match status" value="1"/>
</dbReference>
<organism evidence="2 3">
    <name type="scientific">Porphyridium purpureum</name>
    <name type="common">Red alga</name>
    <name type="synonym">Porphyridium cruentum</name>
    <dbReference type="NCBI Taxonomy" id="35688"/>
    <lineage>
        <taxon>Eukaryota</taxon>
        <taxon>Rhodophyta</taxon>
        <taxon>Bangiophyceae</taxon>
        <taxon>Porphyridiales</taxon>
        <taxon>Porphyridiaceae</taxon>
        <taxon>Porphyridium</taxon>
    </lineage>
</organism>
<protein>
    <recommendedName>
        <fullName evidence="1">VOC domain-containing protein</fullName>
    </recommendedName>
</protein>
<dbReference type="EMBL" id="VRMN01000010">
    <property type="protein sequence ID" value="KAA8492208.1"/>
    <property type="molecule type" value="Genomic_DNA"/>
</dbReference>
<keyword evidence="3" id="KW-1185">Reference proteome</keyword>
<gene>
    <name evidence="2" type="ORF">FVE85_3646</name>
</gene>
<feature type="domain" description="VOC" evidence="1">
    <location>
        <begin position="98"/>
        <end position="250"/>
    </location>
</feature>
<dbReference type="Proteomes" id="UP000324585">
    <property type="component" value="Unassembled WGS sequence"/>
</dbReference>
<dbReference type="OrthoDB" id="5371818at2759"/>
<reference evidence="3" key="1">
    <citation type="journal article" date="2019" name="Nat. Commun.">
        <title>Expansion of phycobilisome linker gene families in mesophilic red algae.</title>
        <authorList>
            <person name="Lee J."/>
            <person name="Kim D."/>
            <person name="Bhattacharya D."/>
            <person name="Yoon H.S."/>
        </authorList>
    </citation>
    <scope>NUCLEOTIDE SEQUENCE [LARGE SCALE GENOMIC DNA]</scope>
    <source>
        <strain evidence="3">CCMP 1328</strain>
    </source>
</reference>
<sequence>MTAYVGFVELLGGRGNDATGARMQDGTLGAARAARSKRVCRFGRLARMRSLRVVMCADRFGGSFQSSRGRGELEGKDYDFSRLQAGAPKPEDPHIPVNLRRTTLVVSDLDLSLKFYEEGLGMTRIFENRIVYPHSAKDESEAKRVGRLVFLKCNHSFIGVLGLYQYLKPIPRQIPEIKDAGVFHGCTFLMFSSFDSVDDRIERMLKVPGTSLAEEPELMQYPGYAPGSTIFVRKALLRDPDGIFVEINQVLNDF</sequence>
<accession>A0A5J4YLT2</accession>
<comment type="caution">
    <text evidence="2">The sequence shown here is derived from an EMBL/GenBank/DDBJ whole genome shotgun (WGS) entry which is preliminary data.</text>
</comment>
<dbReference type="InterPro" id="IPR004360">
    <property type="entry name" value="Glyas_Fos-R_dOase_dom"/>
</dbReference>
<name>A0A5J4YLT2_PORPP</name>